<comment type="caution">
    <text evidence="1">The sequence shown here is derived from an EMBL/GenBank/DDBJ whole genome shotgun (WGS) entry which is preliminary data.</text>
</comment>
<evidence type="ECO:0000313" key="1">
    <source>
        <dbReference type="EMBL" id="KAJ7989760.1"/>
    </source>
</evidence>
<organism evidence="1 2">
    <name type="scientific">Dallia pectoralis</name>
    <name type="common">Alaska blackfish</name>
    <dbReference type="NCBI Taxonomy" id="75939"/>
    <lineage>
        <taxon>Eukaryota</taxon>
        <taxon>Metazoa</taxon>
        <taxon>Chordata</taxon>
        <taxon>Craniata</taxon>
        <taxon>Vertebrata</taxon>
        <taxon>Euteleostomi</taxon>
        <taxon>Actinopterygii</taxon>
        <taxon>Neopterygii</taxon>
        <taxon>Teleostei</taxon>
        <taxon>Protacanthopterygii</taxon>
        <taxon>Esociformes</taxon>
        <taxon>Umbridae</taxon>
        <taxon>Dallia</taxon>
    </lineage>
</organism>
<evidence type="ECO:0000313" key="2">
    <source>
        <dbReference type="Proteomes" id="UP001157502"/>
    </source>
</evidence>
<dbReference type="Proteomes" id="UP001157502">
    <property type="component" value="Chromosome 29"/>
</dbReference>
<protein>
    <submittedName>
        <fullName evidence="1">Uncharacterized protein</fullName>
    </submittedName>
</protein>
<name>A0ACC2FES3_DALPE</name>
<gene>
    <name evidence="1" type="ORF">DPEC_G00307860</name>
</gene>
<reference evidence="1" key="1">
    <citation type="submission" date="2021-05" db="EMBL/GenBank/DDBJ databases">
        <authorList>
            <person name="Pan Q."/>
            <person name="Jouanno E."/>
            <person name="Zahm M."/>
            <person name="Klopp C."/>
            <person name="Cabau C."/>
            <person name="Louis A."/>
            <person name="Berthelot C."/>
            <person name="Parey E."/>
            <person name="Roest Crollius H."/>
            <person name="Montfort J."/>
            <person name="Robinson-Rechavi M."/>
            <person name="Bouchez O."/>
            <person name="Lampietro C."/>
            <person name="Lopez Roques C."/>
            <person name="Donnadieu C."/>
            <person name="Postlethwait J."/>
            <person name="Bobe J."/>
            <person name="Dillon D."/>
            <person name="Chandos A."/>
            <person name="von Hippel F."/>
            <person name="Guiguen Y."/>
        </authorList>
    </citation>
    <scope>NUCLEOTIDE SEQUENCE</scope>
    <source>
        <strain evidence="1">YG-Jan2019</strain>
    </source>
</reference>
<sequence>MTHTLFSACTSTPCIVIGLAREKAAGHTPSSIPCVSREHAFKVPDSARAGSTPHPPPANSSATPSVPPSTGSNGKHTPSSGQQSQPSPVQQRYSPREVPPRFRQQEHKQLLKRGQPLPLGTLAPLSGSPQAEYSQYLTGVAQTELLPHTGPGAQYENPHWGQQPANQSSNSASASTNRSGWDPVIIDDSDTEAWPSISRDSQCQQQSQGPAGGCPLGTDPGGAASSISISMANSQTGHFPANHPSSKEASSGPGGSANHHVGMGSGASNRGWGSGPGPSPRVPAHSTSVGGGEGKGDRTVGGSRGWGATSSPTSNFNLNLNPNANPSAWPVLGHEGDGGSLGGVNPNQPPSQPPPNLCRPLAASPAQGNGNGGGPMGSCTNGNLPAGCVSAWGDGAEQHPSPSINVSFSSEPLNLNTDGPTHTSKQHEPPSPIRSLPSWGSPSGGLGSLGQPPPGSPQQVNGEDTSSIWGNNGDSKSVASSKEALGWESGSGGWGDHGNNGGGTSGGWGGKGSGDSWGKQHSGEGQGGWDSPSSPPQQDQQPSSWGTHAPSTAAASEGGSEGMEAAGHSRLRDRTSKDESAPVLPAPDLDPRVLCNTGWGQTPVRQHTSWDMEEAARAKRKADAAGTDSWGGSGPSTPTEPPQGPSNHGPSHRGGPQAAPDWGGSMPPTSQPVSGWGEPPSNKKPPTAPGVWLNTPQGGPRPSSNMPKGGNQSWGAPEEKTPNWDDPHSKAPKTQGWREGPKPSQSSWSSSAGGSGNVGGGDWGEPGEVKKHGTTTNPPWEGEGGWKESNRGWGKPGLGGNSGGNGGCEGGWGEPAMAPQRPSGPAQGWGGKPQESSNSSSSVGGGGPIGSWGGPGPVKPSGSGWGGNGGEGGEQNPSGGEPTGWEEPSPPSIRRKMEIDDGTSAWGDPGAYNKTVNLWDKNHPGGTPQARAPGNPPGNTPSVTSGKNNIHHTHPPHHLSHHPHTYHGPPPPLQNHGGPKPQATGLNMDPAVSHQTGHPPHSRPPLMGPGWGDLPSSHAKTEPLWGEPAAPPVSVDNGNLAWGQSTGNHGGWGGGGNGPEPYGRANPTMGSAPCKQGPKSMQGGGEDLGLSGGQWNPDEGGDMWNNQASQESTSSCNTWGNGPKKGPPKGKTPGKQEETWVMNRLIKQLTDMGFPRDPAEDALKSNNMNLDQAMSALLEKTELDKRVMGMSDYNSSLVNKGLMSCRPPLHSKETSSDRASSDRASSDRSSFLDKDGGGGLVEDAHTSPFLPSPGPLGLKLPSLPCTVLGGPQGLAMQNRQVQSGMFGSGLASQGRSMQMQQPPPPQPSVPSLNSSQPSLRAQVPQFLSPQVQAQLLQFAAKNIGLNPALLSSPINPQHMTLLNQLYQLQLAYQRLQIQQQMLQAQRNVSGPIRQQEQQVARTINNMQQQIQQHQRQLAQALLMKQQQPPGSLSSSGGHHGKTTMDSFPSHPQAPGLSDLPTKEPQSSLNSYSPYSLSGLTPNMNVNLLDVGGLSMKEPTQPQSRLSQWTHPNPMDRLSGGSSPLEPNLGKHGANLGPPGKPPQMDDGYGPFSMMPGSESPTSSLVPPPDNWGQGKGANDKMVNGSNITWPPEFCPGVPWKGLQNIDPENDPNMTPGSVPSGPTINTNIQDVNRYLQRDRSGGSSPASSQTEALPPSTDWPVSASSQNEALPPSTDWPVSAYSSSFSLSSPETDNPGKLADMKSTWSPGPIAHPSHASLSHELWKVPQGPRSTAAAPARPPPGLTNPTKSSSTWGGNSLGLAQGWSSSYSSACATWSTDTSNRASSWLVLRNLTPQIDGSTLRTLCMQHGPLITFHLNLTQGNAVVRYSSKEEAAKAQKSLHMCVLGNTTILAEFAGEEEVQRFFAQGQQLASNISWQAEPGINQTRMGGSGPRSSHTIGHPHWNSGGSSGGGMGGGGAKSGGDLLWAGVPKYSSLWGPPSREEGRVMGSPTPINTLLPGDLLSGESM</sequence>
<dbReference type="EMBL" id="CM055756">
    <property type="protein sequence ID" value="KAJ7989760.1"/>
    <property type="molecule type" value="Genomic_DNA"/>
</dbReference>
<accession>A0ACC2FES3</accession>
<proteinExistence type="predicted"/>
<keyword evidence="2" id="KW-1185">Reference proteome</keyword>